<organism evidence="1 2">
    <name type="scientific">Gordonia mangrovi</name>
    <dbReference type="NCBI Taxonomy" id="2665643"/>
    <lineage>
        <taxon>Bacteria</taxon>
        <taxon>Bacillati</taxon>
        <taxon>Actinomycetota</taxon>
        <taxon>Actinomycetes</taxon>
        <taxon>Mycobacteriales</taxon>
        <taxon>Gordoniaceae</taxon>
        <taxon>Gordonia</taxon>
    </lineage>
</organism>
<comment type="caution">
    <text evidence="1">The sequence shown here is derived from an EMBL/GenBank/DDBJ whole genome shotgun (WGS) entry which is preliminary data.</text>
</comment>
<evidence type="ECO:0000313" key="1">
    <source>
        <dbReference type="EMBL" id="MXP23632.1"/>
    </source>
</evidence>
<proteinExistence type="predicted"/>
<accession>A0A6L7GVX6</accession>
<sequence>MSFHTSAPQPPLTYITDEPPHTTARWQITRRCALLLAAAGFAAVTACSVSVGTDGDTAVEATSDIAIGECLQIDDQADSEGKVRATTAACDSDGLTFYAAEAVSAEQSCTGENSASLSFDGDPQKLCMTPNLADGQCYQIPLPGGQLVDYRKSDCAASPATDTVIAETVARSDDSISCTEDQTAWVFTEPEAIGYCLRAIGTP</sequence>
<dbReference type="Proteomes" id="UP000475545">
    <property type="component" value="Unassembled WGS sequence"/>
</dbReference>
<name>A0A6L7GVX6_9ACTN</name>
<reference evidence="1 2" key="1">
    <citation type="submission" date="2019-11" db="EMBL/GenBank/DDBJ databases">
        <title>Gordonia sp. nov., a novel actinobacterium isolated from mangrove soil in Hainan.</title>
        <authorList>
            <person name="Huang X."/>
            <person name="Xie Y."/>
            <person name="Chu X."/>
            <person name="Xiao K."/>
        </authorList>
    </citation>
    <scope>NUCLEOTIDE SEQUENCE [LARGE SCALE GENOMIC DNA]</scope>
    <source>
        <strain evidence="1 2">HNM0687</strain>
    </source>
</reference>
<evidence type="ECO:0000313" key="2">
    <source>
        <dbReference type="Proteomes" id="UP000475545"/>
    </source>
</evidence>
<gene>
    <name evidence="1" type="ORF">GIY30_20035</name>
</gene>
<dbReference type="RefSeq" id="WP_160903828.1">
    <property type="nucleotide sequence ID" value="NZ_CP102850.1"/>
</dbReference>
<protein>
    <submittedName>
        <fullName evidence="1">Pyridine nucleotide-disulfide oxidoreductase</fullName>
    </submittedName>
</protein>
<dbReference type="EMBL" id="WMBR01000006">
    <property type="protein sequence ID" value="MXP23632.1"/>
    <property type="molecule type" value="Genomic_DNA"/>
</dbReference>
<dbReference type="AlphaFoldDB" id="A0A6L7GVX6"/>
<keyword evidence="2" id="KW-1185">Reference proteome</keyword>